<dbReference type="GeneID" id="25335247"/>
<feature type="compositionally biased region" description="Polar residues" evidence="1">
    <location>
        <begin position="16"/>
        <end position="38"/>
    </location>
</feature>
<dbReference type="VEuPathDB" id="ToxoDB:EMWEY_00012610"/>
<protein>
    <submittedName>
        <fullName evidence="2">Uncharacterized protein</fullName>
    </submittedName>
</protein>
<feature type="compositionally biased region" description="Polar residues" evidence="1">
    <location>
        <begin position="50"/>
        <end position="59"/>
    </location>
</feature>
<reference evidence="2" key="2">
    <citation type="submission" date="2013-10" db="EMBL/GenBank/DDBJ databases">
        <authorList>
            <person name="Aslett M."/>
        </authorList>
    </citation>
    <scope>NUCLEOTIDE SEQUENCE [LARGE SCALE GENOMIC DNA]</scope>
    <source>
        <strain evidence="2">Weybridge</strain>
    </source>
</reference>
<feature type="region of interest" description="Disordered" evidence="1">
    <location>
        <begin position="1"/>
        <end position="74"/>
    </location>
</feature>
<evidence type="ECO:0000256" key="1">
    <source>
        <dbReference type="SAM" id="MobiDB-lite"/>
    </source>
</evidence>
<evidence type="ECO:0000313" key="2">
    <source>
        <dbReference type="EMBL" id="CDJ61861.1"/>
    </source>
</evidence>
<evidence type="ECO:0000313" key="3">
    <source>
        <dbReference type="Proteomes" id="UP000030763"/>
    </source>
</evidence>
<dbReference type="EMBL" id="HG722255">
    <property type="protein sequence ID" value="CDJ61861.1"/>
    <property type="molecule type" value="Genomic_DNA"/>
</dbReference>
<organism evidence="2 3">
    <name type="scientific">Eimeria maxima</name>
    <name type="common">Coccidian parasite</name>
    <dbReference type="NCBI Taxonomy" id="5804"/>
    <lineage>
        <taxon>Eukaryota</taxon>
        <taxon>Sar</taxon>
        <taxon>Alveolata</taxon>
        <taxon>Apicomplexa</taxon>
        <taxon>Conoidasida</taxon>
        <taxon>Coccidia</taxon>
        <taxon>Eucoccidiorida</taxon>
        <taxon>Eimeriorina</taxon>
        <taxon>Eimeriidae</taxon>
        <taxon>Eimeria</taxon>
    </lineage>
</organism>
<dbReference type="RefSeq" id="XP_013338511.1">
    <property type="nucleotide sequence ID" value="XM_013483057.1"/>
</dbReference>
<dbReference type="OrthoDB" id="345372at2759"/>
<gene>
    <name evidence="2" type="ORF">EMWEY_00012610</name>
</gene>
<dbReference type="AlphaFoldDB" id="U6MCV2"/>
<name>U6MCV2_EIMMA</name>
<reference evidence="2" key="1">
    <citation type="submission" date="2013-10" db="EMBL/GenBank/DDBJ databases">
        <title>Genomic analysis of the causative agents of coccidiosis in chickens.</title>
        <authorList>
            <person name="Reid A.J."/>
            <person name="Blake D."/>
            <person name="Billington K."/>
            <person name="Browne H."/>
            <person name="Dunn M."/>
            <person name="Hung S."/>
            <person name="Kawahara F."/>
            <person name="Miranda-Saavedra D."/>
            <person name="Mourier T."/>
            <person name="Nagra H."/>
            <person name="Otto T.D."/>
            <person name="Rawlings N."/>
            <person name="Sanchez A."/>
            <person name="Sanders M."/>
            <person name="Subramaniam C."/>
            <person name="Tay Y."/>
            <person name="Dear P."/>
            <person name="Doerig C."/>
            <person name="Gruber A."/>
            <person name="Parkinson J."/>
            <person name="Shirley M."/>
            <person name="Wan K.L."/>
            <person name="Berriman M."/>
            <person name="Tomley F."/>
            <person name="Pain A."/>
        </authorList>
    </citation>
    <scope>NUCLEOTIDE SEQUENCE [LARGE SCALE GENOMIC DNA]</scope>
    <source>
        <strain evidence="2">Weybridge</strain>
    </source>
</reference>
<feature type="region of interest" description="Disordered" evidence="1">
    <location>
        <begin position="172"/>
        <end position="222"/>
    </location>
</feature>
<dbReference type="Proteomes" id="UP000030763">
    <property type="component" value="Unassembled WGS sequence"/>
</dbReference>
<sequence>MPGSLSALGSRKASVCVSTASPQSPSWPTVESPQSLNGNDRAAIVDPYNMPSNSSSVQQGRGHAPASNDGCQGLSFTTPSGTLPTTLECHVRRQATLAKQTPYERKHSGFSPGDTGILLGQTDFQATLNRPGVKRFASVRLPTREEQLSRNASSGIGNKTWDKIRSWGKITFGKGKRGDSKKPNVENGQTGRCQSDEIGQDAAQDRETGRVLPQQRAGRRYLVSPRNSLVTVAAAS</sequence>
<accession>U6MCV2</accession>
<dbReference type="OMA" id="ALECHVK"/>
<proteinExistence type="predicted"/>
<keyword evidence="3" id="KW-1185">Reference proteome</keyword>